<dbReference type="PANTHER" id="PTHR48079">
    <property type="entry name" value="PROTEIN YEEZ"/>
    <property type="match status" value="1"/>
</dbReference>
<keyword evidence="3" id="KW-1185">Reference proteome</keyword>
<organism evidence="2 3">
    <name type="scientific">Cellvibrio mixtus</name>
    <dbReference type="NCBI Taxonomy" id="39650"/>
    <lineage>
        <taxon>Bacteria</taxon>
        <taxon>Pseudomonadati</taxon>
        <taxon>Pseudomonadota</taxon>
        <taxon>Gammaproteobacteria</taxon>
        <taxon>Cellvibrionales</taxon>
        <taxon>Cellvibrionaceae</taxon>
        <taxon>Cellvibrio</taxon>
    </lineage>
</organism>
<protein>
    <recommendedName>
        <fullName evidence="1">NAD-dependent epimerase/dehydratase domain-containing protein</fullName>
    </recommendedName>
</protein>
<dbReference type="AlphaFoldDB" id="A0A266QDE6"/>
<sequence>MNVLVTGANGYLGRALCPFLVESGHSITTLTRQPWPLSGAKNHPAALDDGATLRTCLQEQDVVIHLAALAHQAGQATEAMRNLYWSINVEQTKKLAISALEAGVKRFIYISSIKVNGESTTITPYRFDSRPNPEDLYGSSKWAAEQILHELFAGSVAELVIIRPPLIWGGDMKGNLALLQKLVRWRIPLPFGAINNRRDLVSLDNLCDLINLVIQHPKAAGQTLLVSDGVARTTADIIRLVAASEQRSANIVSCPQWAFTALSHMPIIGGKSRN</sequence>
<accession>A0A266QDE6</accession>
<dbReference type="SUPFAM" id="SSF51735">
    <property type="entry name" value="NAD(P)-binding Rossmann-fold domains"/>
    <property type="match status" value="1"/>
</dbReference>
<dbReference type="RefSeq" id="WP_094985023.1">
    <property type="nucleotide sequence ID" value="NZ_NHNI01000001.1"/>
</dbReference>
<gene>
    <name evidence="2" type="ORF">CBP51_12085</name>
</gene>
<evidence type="ECO:0000313" key="3">
    <source>
        <dbReference type="Proteomes" id="UP000216101"/>
    </source>
</evidence>
<dbReference type="Proteomes" id="UP000216101">
    <property type="component" value="Unassembled WGS sequence"/>
</dbReference>
<dbReference type="InterPro" id="IPR001509">
    <property type="entry name" value="Epimerase_deHydtase"/>
</dbReference>
<dbReference type="GO" id="GO:0005737">
    <property type="term" value="C:cytoplasm"/>
    <property type="evidence" value="ECO:0007669"/>
    <property type="project" value="TreeGrafter"/>
</dbReference>
<dbReference type="EMBL" id="NHNI01000001">
    <property type="protein sequence ID" value="OZY87666.1"/>
    <property type="molecule type" value="Genomic_DNA"/>
</dbReference>
<dbReference type="InterPro" id="IPR036291">
    <property type="entry name" value="NAD(P)-bd_dom_sf"/>
</dbReference>
<dbReference type="Gene3D" id="3.40.50.720">
    <property type="entry name" value="NAD(P)-binding Rossmann-like Domain"/>
    <property type="match status" value="1"/>
</dbReference>
<dbReference type="InterPro" id="IPR051783">
    <property type="entry name" value="NAD(P)-dependent_oxidoreduct"/>
</dbReference>
<name>A0A266QDE6_9GAMM</name>
<reference evidence="3" key="1">
    <citation type="submission" date="2017-05" db="EMBL/GenBank/DDBJ databases">
        <authorList>
            <person name="Barney B.M."/>
        </authorList>
    </citation>
    <scope>NUCLEOTIDE SEQUENCE [LARGE SCALE GENOMIC DNA]</scope>
    <source>
        <strain evidence="3">PSBB022</strain>
    </source>
</reference>
<evidence type="ECO:0000259" key="1">
    <source>
        <dbReference type="Pfam" id="PF01370"/>
    </source>
</evidence>
<dbReference type="Pfam" id="PF01370">
    <property type="entry name" value="Epimerase"/>
    <property type="match status" value="1"/>
</dbReference>
<dbReference type="GO" id="GO:0004029">
    <property type="term" value="F:aldehyde dehydrogenase (NAD+) activity"/>
    <property type="evidence" value="ECO:0007669"/>
    <property type="project" value="TreeGrafter"/>
</dbReference>
<comment type="caution">
    <text evidence="2">The sequence shown here is derived from an EMBL/GenBank/DDBJ whole genome shotgun (WGS) entry which is preliminary data.</text>
</comment>
<evidence type="ECO:0000313" key="2">
    <source>
        <dbReference type="EMBL" id="OZY87666.1"/>
    </source>
</evidence>
<proteinExistence type="predicted"/>
<feature type="domain" description="NAD-dependent epimerase/dehydratase" evidence="1">
    <location>
        <begin position="3"/>
        <end position="220"/>
    </location>
</feature>
<dbReference type="PANTHER" id="PTHR48079:SF6">
    <property type="entry name" value="NAD(P)-BINDING DOMAIN-CONTAINING PROTEIN-RELATED"/>
    <property type="match status" value="1"/>
</dbReference>